<evidence type="ECO:0000256" key="1">
    <source>
        <dbReference type="ARBA" id="ARBA00006349"/>
    </source>
</evidence>
<dbReference type="GeneID" id="68100510"/>
<dbReference type="GO" id="GO:0070370">
    <property type="term" value="P:cellular heat acclimation"/>
    <property type="evidence" value="ECO:0007669"/>
    <property type="project" value="TreeGrafter"/>
</dbReference>
<dbReference type="PANTHER" id="PTHR19424:SF0">
    <property type="entry name" value="HEAT SHOCK FACTOR BINDING PROTEIN 1"/>
    <property type="match status" value="1"/>
</dbReference>
<dbReference type="GO" id="GO:0005829">
    <property type="term" value="C:cytosol"/>
    <property type="evidence" value="ECO:0007669"/>
    <property type="project" value="TreeGrafter"/>
</dbReference>
<accession>A0AA88GMD8</accession>
<dbReference type="PANTHER" id="PTHR19424">
    <property type="entry name" value="HEAT SHOCK FACTOR BINDING PROTEIN 1"/>
    <property type="match status" value="1"/>
</dbReference>
<reference evidence="2 3" key="1">
    <citation type="journal article" date="2018" name="BMC Genomics">
        <title>The genome of Naegleria lovaniensis, the basis for a comparative approach to unravel pathogenicity factors of the human pathogenic amoeba N. fowleri.</title>
        <authorList>
            <person name="Liechti N."/>
            <person name="Schurch N."/>
            <person name="Bruggmann R."/>
            <person name="Wittwer M."/>
        </authorList>
    </citation>
    <scope>NUCLEOTIDE SEQUENCE [LARGE SCALE GENOMIC DNA]</scope>
    <source>
        <strain evidence="2 3">ATCC 30569</strain>
    </source>
</reference>
<keyword evidence="3" id="KW-1185">Reference proteome</keyword>
<dbReference type="AlphaFoldDB" id="A0AA88GMD8"/>
<organism evidence="2 3">
    <name type="scientific">Naegleria lovaniensis</name>
    <name type="common">Amoeba</name>
    <dbReference type="NCBI Taxonomy" id="51637"/>
    <lineage>
        <taxon>Eukaryota</taxon>
        <taxon>Discoba</taxon>
        <taxon>Heterolobosea</taxon>
        <taxon>Tetramitia</taxon>
        <taxon>Eutetramitia</taxon>
        <taxon>Vahlkampfiidae</taxon>
        <taxon>Naegleria</taxon>
    </lineage>
</organism>
<proteinExistence type="inferred from homology"/>
<dbReference type="FunFam" id="1.20.5.430:FF:000003">
    <property type="entry name" value="Heat shock factor binding protein"/>
    <property type="match status" value="1"/>
</dbReference>
<name>A0AA88GMD8_NAELO</name>
<comment type="similarity">
    <text evidence="1">Belongs to the HSBP1 family.</text>
</comment>
<dbReference type="Proteomes" id="UP000816034">
    <property type="component" value="Unassembled WGS sequence"/>
</dbReference>
<dbReference type="InterPro" id="IPR009643">
    <property type="entry name" value="HS1-bd"/>
</dbReference>
<evidence type="ECO:0000313" key="3">
    <source>
        <dbReference type="Proteomes" id="UP000816034"/>
    </source>
</evidence>
<gene>
    <name evidence="2" type="ORF">C9374_008056</name>
</gene>
<dbReference type="GO" id="GO:0003714">
    <property type="term" value="F:transcription corepressor activity"/>
    <property type="evidence" value="ECO:0007669"/>
    <property type="project" value="InterPro"/>
</dbReference>
<dbReference type="RefSeq" id="XP_044546170.1">
    <property type="nucleotide sequence ID" value="XM_044698090.1"/>
</dbReference>
<dbReference type="EMBL" id="PYSW02000031">
    <property type="protein sequence ID" value="KAG2378908.1"/>
    <property type="molecule type" value="Genomic_DNA"/>
</dbReference>
<protein>
    <submittedName>
        <fullName evidence="2">Uncharacterized protein</fullName>
    </submittedName>
</protein>
<evidence type="ECO:0000313" key="2">
    <source>
        <dbReference type="EMBL" id="KAG2378908.1"/>
    </source>
</evidence>
<dbReference type="Pfam" id="PF06825">
    <property type="entry name" value="HSBP1"/>
    <property type="match status" value="1"/>
</dbReference>
<comment type="caution">
    <text evidence="2">The sequence shown here is derived from an EMBL/GenBank/DDBJ whole genome shotgun (WGS) entry which is preliminary data.</text>
</comment>
<dbReference type="GO" id="GO:0005634">
    <property type="term" value="C:nucleus"/>
    <property type="evidence" value="ECO:0007669"/>
    <property type="project" value="TreeGrafter"/>
</dbReference>
<dbReference type="Gene3D" id="1.20.5.430">
    <property type="match status" value="1"/>
</dbReference>
<sequence>MSDNQGGVPPQGTQELTVFVQNLLHQMQKRFQDMSDTIIKRIDEMGTRIDDLEKSIGELMQQAGIPEEQLKDDSNSNENNINQLNVVVDALSLSPKALPSFIPIGFKPYPISATAFKPLYFELVISPNDTTYQGFSISIMCDGDGGCTPAITTLNVSTDPAMIADGNSMWGSNGTSAYPGLTITSFSTPPFKQGVNYYIAYSSSIDIPHASIVCQGFKSNKVLVSPKEKLHVEKISQHKILVKSSISQVSSNERLVMTTKYSVMVPLAHSTGVSENQELVSTIRSQQKGFDLFKKGFTFARAGNFDFHRKIIHPNYYYSATLKKYQYRACKEYIYKIYRYDSALNNKLFPTSTHQATDTLRQFFEEHVHQMSLIFSSLAENSKNSFCKHIDDMPFGVADFTVSNEFSDNTPIALIMVVSSRENDQIEYVHYPVLVHLTEDRTFLSRVSSYVSNVLSTVFNPKRWIRDL</sequence>